<evidence type="ECO:0000256" key="1">
    <source>
        <dbReference type="SAM" id="SignalP"/>
    </source>
</evidence>
<dbReference type="KEGG" id="qsa:O6P43_005967"/>
<sequence>MSTTAMLALFSFLLIAFTSNPLLGSATPEPVLDISGQKVRTGVNYYILPVIRGRGGGLTLSTIGNNSCPLYVVQENLEVLNGRPATFSPVDKKGVVHTSTDLNIRSSGIRTTCDQSTVWKLLKQLTGVWFLSTGGVEGNPGVDTITNWFKIEKAEKDYKLVFCPSVCNCQTLCRELGIFIDDNGKRYLSLNDKIPPFPVNFKRA</sequence>
<keyword evidence="3" id="KW-1185">Reference proteome</keyword>
<gene>
    <name evidence="2" type="ORF">O6P43_005967</name>
</gene>
<reference evidence="2" key="1">
    <citation type="journal article" date="2023" name="Science">
        <title>Elucidation of the pathway for biosynthesis of saponin adjuvants from the soapbark tree.</title>
        <authorList>
            <person name="Reed J."/>
            <person name="Orme A."/>
            <person name="El-Demerdash A."/>
            <person name="Owen C."/>
            <person name="Martin L.B.B."/>
            <person name="Misra R.C."/>
            <person name="Kikuchi S."/>
            <person name="Rejzek M."/>
            <person name="Martin A.C."/>
            <person name="Harkess A."/>
            <person name="Leebens-Mack J."/>
            <person name="Louveau T."/>
            <person name="Stephenson M.J."/>
            <person name="Osbourn A."/>
        </authorList>
    </citation>
    <scope>NUCLEOTIDE SEQUENCE</scope>
    <source>
        <strain evidence="2">S10</strain>
    </source>
</reference>
<dbReference type="InterPro" id="IPR011065">
    <property type="entry name" value="Kunitz_inhibitor_STI-like_sf"/>
</dbReference>
<dbReference type="GO" id="GO:0004866">
    <property type="term" value="F:endopeptidase inhibitor activity"/>
    <property type="evidence" value="ECO:0007669"/>
    <property type="project" value="InterPro"/>
</dbReference>
<feature type="signal peptide" evidence="1">
    <location>
        <begin position="1"/>
        <end position="24"/>
    </location>
</feature>
<dbReference type="Proteomes" id="UP001163823">
    <property type="component" value="Chromosome 3"/>
</dbReference>
<dbReference type="CDD" id="cd23375">
    <property type="entry name" value="beta-trefoil_STI_VvMLP-like"/>
    <property type="match status" value="1"/>
</dbReference>
<keyword evidence="1" id="KW-0732">Signal</keyword>
<dbReference type="Gene3D" id="2.80.10.50">
    <property type="match status" value="1"/>
</dbReference>
<dbReference type="EMBL" id="JARAOO010000003">
    <property type="protein sequence ID" value="KAJ7976150.1"/>
    <property type="molecule type" value="Genomic_DNA"/>
</dbReference>
<evidence type="ECO:0000313" key="2">
    <source>
        <dbReference type="EMBL" id="KAJ7976150.1"/>
    </source>
</evidence>
<dbReference type="PANTHER" id="PTHR33107:SF85">
    <property type="entry name" value="KUNITZ TYPE TRYPSIN INHIBITOR _ MIRACULIN"/>
    <property type="match status" value="1"/>
</dbReference>
<feature type="chain" id="PRO_5042093218" evidence="1">
    <location>
        <begin position="25"/>
        <end position="204"/>
    </location>
</feature>
<dbReference type="SMART" id="SM00452">
    <property type="entry name" value="STI"/>
    <property type="match status" value="1"/>
</dbReference>
<dbReference type="SUPFAM" id="SSF50386">
    <property type="entry name" value="STI-like"/>
    <property type="match status" value="1"/>
</dbReference>
<dbReference type="Pfam" id="PF00197">
    <property type="entry name" value="Kunitz_legume"/>
    <property type="match status" value="1"/>
</dbReference>
<dbReference type="InterPro" id="IPR002160">
    <property type="entry name" value="Prot_inh_Kunz-lg"/>
</dbReference>
<dbReference type="AlphaFoldDB" id="A0AAD7VHY3"/>
<dbReference type="PANTHER" id="PTHR33107">
    <property type="entry name" value="KUNITZ TRYPSIN INHIBITOR 2"/>
    <property type="match status" value="1"/>
</dbReference>
<proteinExistence type="predicted"/>
<accession>A0AAD7VHY3</accession>
<organism evidence="2 3">
    <name type="scientific">Quillaja saponaria</name>
    <name type="common">Soap bark tree</name>
    <dbReference type="NCBI Taxonomy" id="32244"/>
    <lineage>
        <taxon>Eukaryota</taxon>
        <taxon>Viridiplantae</taxon>
        <taxon>Streptophyta</taxon>
        <taxon>Embryophyta</taxon>
        <taxon>Tracheophyta</taxon>
        <taxon>Spermatophyta</taxon>
        <taxon>Magnoliopsida</taxon>
        <taxon>eudicotyledons</taxon>
        <taxon>Gunneridae</taxon>
        <taxon>Pentapetalae</taxon>
        <taxon>rosids</taxon>
        <taxon>fabids</taxon>
        <taxon>Fabales</taxon>
        <taxon>Quillajaceae</taxon>
        <taxon>Quillaja</taxon>
    </lineage>
</organism>
<dbReference type="PRINTS" id="PR00291">
    <property type="entry name" value="KUNITZINHBTR"/>
</dbReference>
<protein>
    <submittedName>
        <fullName evidence="2">Kunitz type trypsin inhibitor / miraculin</fullName>
    </submittedName>
</protein>
<name>A0AAD7VHY3_QUISA</name>
<evidence type="ECO:0000313" key="3">
    <source>
        <dbReference type="Proteomes" id="UP001163823"/>
    </source>
</evidence>
<comment type="caution">
    <text evidence="2">The sequence shown here is derived from an EMBL/GenBank/DDBJ whole genome shotgun (WGS) entry which is preliminary data.</text>
</comment>